<feature type="domain" description="Calcineurin-like phosphoesterase" evidence="1">
    <location>
        <begin position="1"/>
        <end position="196"/>
    </location>
</feature>
<name>A0ABV6GE47_9BACI</name>
<sequence>MKVDVIGDVHGCYDELYRLTSELGYSWETCLPVHPDGHKLSFVGDLTDRGPQSIQVIKVVVKLIQEEKGYYSPGNHCNKLYRYFLGNKVQVSHGLETTVAEYQALSSSEQKKVSESFRWLYEQAPLYQVLDNKRLVVAHAGIREDLIGKNHKRVKKFVLYGDITGKTNPDGTPERLDWAKQYQGKPLVIYGHTPVTEPRIVKNTVNIDTGAVFGGKLTAYRYPKGEMVSVASTMPYEETRFRESKAQAP</sequence>
<dbReference type="RefSeq" id="WP_378933941.1">
    <property type="nucleotide sequence ID" value="NZ_JBHLVO010000007.1"/>
</dbReference>
<dbReference type="Pfam" id="PF00149">
    <property type="entry name" value="Metallophos"/>
    <property type="match status" value="1"/>
</dbReference>
<dbReference type="InterPro" id="IPR004843">
    <property type="entry name" value="Calcineurin-like_PHP"/>
</dbReference>
<reference evidence="2 3" key="1">
    <citation type="submission" date="2024-09" db="EMBL/GenBank/DDBJ databases">
        <authorList>
            <person name="Sun Q."/>
            <person name="Mori K."/>
        </authorList>
    </citation>
    <scope>NUCLEOTIDE SEQUENCE [LARGE SCALE GENOMIC DNA]</scope>
    <source>
        <strain evidence="2 3">CCM 7228</strain>
    </source>
</reference>
<dbReference type="PANTHER" id="PTHR42850:SF7">
    <property type="entry name" value="BIS(5'-NUCLEOSYL)-TETRAPHOSPHATASE PRPE [ASYMMETRICAL]"/>
    <property type="match status" value="1"/>
</dbReference>
<dbReference type="InterPro" id="IPR029052">
    <property type="entry name" value="Metallo-depent_PP-like"/>
</dbReference>
<keyword evidence="3" id="KW-1185">Reference proteome</keyword>
<dbReference type="EMBL" id="JBHLVO010000007">
    <property type="protein sequence ID" value="MFC0271958.1"/>
    <property type="molecule type" value="Genomic_DNA"/>
</dbReference>
<dbReference type="InterPro" id="IPR006186">
    <property type="entry name" value="Ser/Thr-sp_prot-phosphatase"/>
</dbReference>
<dbReference type="NCBIfam" id="NF010148">
    <property type="entry name" value="PRK13625.1"/>
    <property type="match status" value="1"/>
</dbReference>
<dbReference type="CDD" id="cd07423">
    <property type="entry name" value="MPP_Prp_like"/>
    <property type="match status" value="1"/>
</dbReference>
<dbReference type="Proteomes" id="UP001589854">
    <property type="component" value="Unassembled WGS sequence"/>
</dbReference>
<organism evidence="2 3">
    <name type="scientific">Metabacillus herbersteinensis</name>
    <dbReference type="NCBI Taxonomy" id="283816"/>
    <lineage>
        <taxon>Bacteria</taxon>
        <taxon>Bacillati</taxon>
        <taxon>Bacillota</taxon>
        <taxon>Bacilli</taxon>
        <taxon>Bacillales</taxon>
        <taxon>Bacillaceae</taxon>
        <taxon>Metabacillus</taxon>
    </lineage>
</organism>
<accession>A0ABV6GE47</accession>
<dbReference type="Gene3D" id="3.60.21.10">
    <property type="match status" value="1"/>
</dbReference>
<gene>
    <name evidence="2" type="primary">prpE</name>
    <name evidence="2" type="ORF">ACFFIX_10895</name>
</gene>
<evidence type="ECO:0000313" key="2">
    <source>
        <dbReference type="EMBL" id="MFC0271958.1"/>
    </source>
</evidence>
<evidence type="ECO:0000313" key="3">
    <source>
        <dbReference type="Proteomes" id="UP001589854"/>
    </source>
</evidence>
<dbReference type="PRINTS" id="PR00114">
    <property type="entry name" value="STPHPHTASE"/>
</dbReference>
<proteinExistence type="predicted"/>
<dbReference type="SUPFAM" id="SSF56300">
    <property type="entry name" value="Metallo-dependent phosphatases"/>
    <property type="match status" value="1"/>
</dbReference>
<comment type="caution">
    <text evidence="2">The sequence shown here is derived from an EMBL/GenBank/DDBJ whole genome shotgun (WGS) entry which is preliminary data.</text>
</comment>
<dbReference type="InterPro" id="IPR041780">
    <property type="entry name" value="MPP_PrpE-like"/>
</dbReference>
<dbReference type="InterPro" id="IPR050126">
    <property type="entry name" value="Ap4A_hydrolase"/>
</dbReference>
<protein>
    <submittedName>
        <fullName evidence="2">Bis(5'-nucleosyl)-tetraphosphatase PrpE</fullName>
    </submittedName>
</protein>
<dbReference type="PANTHER" id="PTHR42850">
    <property type="entry name" value="METALLOPHOSPHOESTERASE"/>
    <property type="match status" value="1"/>
</dbReference>
<evidence type="ECO:0000259" key="1">
    <source>
        <dbReference type="Pfam" id="PF00149"/>
    </source>
</evidence>